<organism evidence="2 3">
    <name type="scientific">Pseudoxanthomonas indica</name>
    <dbReference type="NCBI Taxonomy" id="428993"/>
    <lineage>
        <taxon>Bacteria</taxon>
        <taxon>Pseudomonadati</taxon>
        <taxon>Pseudomonadota</taxon>
        <taxon>Gammaproteobacteria</taxon>
        <taxon>Lysobacterales</taxon>
        <taxon>Lysobacteraceae</taxon>
        <taxon>Pseudoxanthomonas</taxon>
    </lineage>
</organism>
<dbReference type="InterPro" id="IPR012373">
    <property type="entry name" value="Ferrdict_sens_TM"/>
</dbReference>
<gene>
    <name evidence="2" type="ORF">SAMN06296058_1124</name>
</gene>
<dbReference type="PANTHER" id="PTHR30273:SF2">
    <property type="entry name" value="PROTEIN FECR"/>
    <property type="match status" value="1"/>
</dbReference>
<accession>A0A1T5JVM9</accession>
<dbReference type="Proteomes" id="UP000190341">
    <property type="component" value="Unassembled WGS sequence"/>
</dbReference>
<name>A0A1T5JVM9_9GAMM</name>
<evidence type="ECO:0000313" key="3">
    <source>
        <dbReference type="Proteomes" id="UP000190341"/>
    </source>
</evidence>
<dbReference type="AlphaFoldDB" id="A0A1T5JVM9"/>
<proteinExistence type="predicted"/>
<feature type="domain" description="FecR protein" evidence="1">
    <location>
        <begin position="124"/>
        <end position="215"/>
    </location>
</feature>
<dbReference type="PANTHER" id="PTHR30273">
    <property type="entry name" value="PERIPLASMIC SIGNAL SENSOR AND SIGMA FACTOR ACTIVATOR FECR-RELATED"/>
    <property type="match status" value="1"/>
</dbReference>
<dbReference type="EMBL" id="FUZV01000001">
    <property type="protein sequence ID" value="SKC55441.1"/>
    <property type="molecule type" value="Genomic_DNA"/>
</dbReference>
<dbReference type="Pfam" id="PF04773">
    <property type="entry name" value="FecR"/>
    <property type="match status" value="1"/>
</dbReference>
<keyword evidence="3" id="KW-1185">Reference proteome</keyword>
<dbReference type="InterPro" id="IPR006860">
    <property type="entry name" value="FecR"/>
</dbReference>
<evidence type="ECO:0000259" key="1">
    <source>
        <dbReference type="Pfam" id="PF04773"/>
    </source>
</evidence>
<dbReference type="STRING" id="428993.SAMN06296058_1124"/>
<reference evidence="2 3" key="1">
    <citation type="submission" date="2017-02" db="EMBL/GenBank/DDBJ databases">
        <authorList>
            <person name="Peterson S.W."/>
        </authorList>
    </citation>
    <scope>NUCLEOTIDE SEQUENCE [LARGE SCALE GENOMIC DNA]</scope>
    <source>
        <strain evidence="2 3">P15</strain>
    </source>
</reference>
<protein>
    <recommendedName>
        <fullName evidence="1">FecR protein domain-containing protein</fullName>
    </recommendedName>
</protein>
<dbReference type="Gene3D" id="2.60.120.1440">
    <property type="match status" value="1"/>
</dbReference>
<dbReference type="OrthoDB" id="128884at2"/>
<dbReference type="RefSeq" id="WP_079723459.1">
    <property type="nucleotide sequence ID" value="NZ_BMCL01000002.1"/>
</dbReference>
<sequence length="367" mass="40628">MTIRLPPDDAPDYLWDGQGEPDPDVLAVQSALAPLAWRAQPLQPRVLEAGAAALSARTRRRRFGRVAAALAASLFLSVGMAEGLRHRLQWPQDQAWRISEVVGAPQVQGVRQGEEDRLAPGQWLATGADARVHLRAARIGEVVIGEHSRFRIVQTRTGRHRTQLQQGVLWARVWAPPGQFGVATPRGDVIDLGCEFVLRAQPDGSGSVTVSSGWVQWDNGWSEVLVPQGARLDIAAGGRPGTPYDLRSSAAFRQALKAVDATRRIQPRDPRIDALVAQAQPQDALSLLVLLRQHPQLLDGPVYERLVQLMPADAQLTREQIRREGPRAYNLWWEQLPYPRTKRWWLHWADALPASGSADKMLDADAP</sequence>
<evidence type="ECO:0000313" key="2">
    <source>
        <dbReference type="EMBL" id="SKC55441.1"/>
    </source>
</evidence>
<dbReference type="GO" id="GO:0016989">
    <property type="term" value="F:sigma factor antagonist activity"/>
    <property type="evidence" value="ECO:0007669"/>
    <property type="project" value="TreeGrafter"/>
</dbReference>